<name>A0A8T3BN75_DENNO</name>
<dbReference type="AlphaFoldDB" id="A0A8T3BN75"/>
<evidence type="ECO:0000313" key="1">
    <source>
        <dbReference type="EMBL" id="KAI0515612.1"/>
    </source>
</evidence>
<gene>
    <name evidence="1" type="ORF">KFK09_008277</name>
</gene>
<dbReference type="Proteomes" id="UP000829196">
    <property type="component" value="Unassembled WGS sequence"/>
</dbReference>
<organism evidence="1 2">
    <name type="scientific">Dendrobium nobile</name>
    <name type="common">Orchid</name>
    <dbReference type="NCBI Taxonomy" id="94219"/>
    <lineage>
        <taxon>Eukaryota</taxon>
        <taxon>Viridiplantae</taxon>
        <taxon>Streptophyta</taxon>
        <taxon>Embryophyta</taxon>
        <taxon>Tracheophyta</taxon>
        <taxon>Spermatophyta</taxon>
        <taxon>Magnoliopsida</taxon>
        <taxon>Liliopsida</taxon>
        <taxon>Asparagales</taxon>
        <taxon>Orchidaceae</taxon>
        <taxon>Epidendroideae</taxon>
        <taxon>Malaxideae</taxon>
        <taxon>Dendrobiinae</taxon>
        <taxon>Dendrobium</taxon>
    </lineage>
</organism>
<comment type="caution">
    <text evidence="1">The sequence shown here is derived from an EMBL/GenBank/DDBJ whole genome shotgun (WGS) entry which is preliminary data.</text>
</comment>
<proteinExistence type="predicted"/>
<protein>
    <submittedName>
        <fullName evidence="1">Uncharacterized protein</fullName>
    </submittedName>
</protein>
<reference evidence="1" key="1">
    <citation type="journal article" date="2022" name="Front. Genet.">
        <title>Chromosome-Scale Assembly of the Dendrobium nobile Genome Provides Insights Into the Molecular Mechanism of the Biosynthesis of the Medicinal Active Ingredient of Dendrobium.</title>
        <authorList>
            <person name="Xu Q."/>
            <person name="Niu S.-C."/>
            <person name="Li K.-L."/>
            <person name="Zheng P.-J."/>
            <person name="Zhang X.-J."/>
            <person name="Jia Y."/>
            <person name="Liu Y."/>
            <person name="Niu Y.-X."/>
            <person name="Yu L.-H."/>
            <person name="Chen D.-F."/>
            <person name="Zhang G.-Q."/>
        </authorList>
    </citation>
    <scope>NUCLEOTIDE SEQUENCE</scope>
    <source>
        <tissue evidence="1">Leaf</tissue>
    </source>
</reference>
<dbReference type="EMBL" id="JAGYWB010000007">
    <property type="protein sequence ID" value="KAI0515612.1"/>
    <property type="molecule type" value="Genomic_DNA"/>
</dbReference>
<evidence type="ECO:0000313" key="2">
    <source>
        <dbReference type="Proteomes" id="UP000829196"/>
    </source>
</evidence>
<keyword evidence="2" id="KW-1185">Reference proteome</keyword>
<accession>A0A8T3BN75</accession>
<sequence>MEMTSNTPMMAVLNADLNRRGSQNISKCLQTSAKFKYFSSDLEVTPMMAVLNANLNRRGSLIFLNVLQAPPKNPKF</sequence>